<evidence type="ECO:0000256" key="1">
    <source>
        <dbReference type="SAM" id="MobiDB-lite"/>
    </source>
</evidence>
<gene>
    <name evidence="3" type="ORF">B0H63DRAFT_520386</name>
</gene>
<accession>A0AAE0U545</accession>
<evidence type="ECO:0008006" key="5">
    <source>
        <dbReference type="Google" id="ProtNLM"/>
    </source>
</evidence>
<comment type="caution">
    <text evidence="3">The sequence shown here is derived from an EMBL/GenBank/DDBJ whole genome shotgun (WGS) entry which is preliminary data.</text>
</comment>
<evidence type="ECO:0000256" key="2">
    <source>
        <dbReference type="SAM" id="Phobius"/>
    </source>
</evidence>
<organism evidence="3 4">
    <name type="scientific">Podospora didyma</name>
    <dbReference type="NCBI Taxonomy" id="330526"/>
    <lineage>
        <taxon>Eukaryota</taxon>
        <taxon>Fungi</taxon>
        <taxon>Dikarya</taxon>
        <taxon>Ascomycota</taxon>
        <taxon>Pezizomycotina</taxon>
        <taxon>Sordariomycetes</taxon>
        <taxon>Sordariomycetidae</taxon>
        <taxon>Sordariales</taxon>
        <taxon>Podosporaceae</taxon>
        <taxon>Podospora</taxon>
    </lineage>
</organism>
<dbReference type="Proteomes" id="UP001285441">
    <property type="component" value="Unassembled WGS sequence"/>
</dbReference>
<proteinExistence type="predicted"/>
<reference evidence="3" key="1">
    <citation type="journal article" date="2023" name="Mol. Phylogenet. Evol.">
        <title>Genome-scale phylogeny and comparative genomics of the fungal order Sordariales.</title>
        <authorList>
            <person name="Hensen N."/>
            <person name="Bonometti L."/>
            <person name="Westerberg I."/>
            <person name="Brannstrom I.O."/>
            <person name="Guillou S."/>
            <person name="Cros-Aarteil S."/>
            <person name="Calhoun S."/>
            <person name="Haridas S."/>
            <person name="Kuo A."/>
            <person name="Mondo S."/>
            <person name="Pangilinan J."/>
            <person name="Riley R."/>
            <person name="LaButti K."/>
            <person name="Andreopoulos B."/>
            <person name="Lipzen A."/>
            <person name="Chen C."/>
            <person name="Yan M."/>
            <person name="Daum C."/>
            <person name="Ng V."/>
            <person name="Clum A."/>
            <person name="Steindorff A."/>
            <person name="Ohm R.A."/>
            <person name="Martin F."/>
            <person name="Silar P."/>
            <person name="Natvig D.O."/>
            <person name="Lalanne C."/>
            <person name="Gautier V."/>
            <person name="Ament-Velasquez S.L."/>
            <person name="Kruys A."/>
            <person name="Hutchinson M.I."/>
            <person name="Powell A.J."/>
            <person name="Barry K."/>
            <person name="Miller A.N."/>
            <person name="Grigoriev I.V."/>
            <person name="Debuchy R."/>
            <person name="Gladieux P."/>
            <person name="Hiltunen Thoren M."/>
            <person name="Johannesson H."/>
        </authorList>
    </citation>
    <scope>NUCLEOTIDE SEQUENCE</scope>
    <source>
        <strain evidence="3">CBS 232.78</strain>
    </source>
</reference>
<dbReference type="EMBL" id="JAULSW010000002">
    <property type="protein sequence ID" value="KAK3391192.1"/>
    <property type="molecule type" value="Genomic_DNA"/>
</dbReference>
<name>A0AAE0U545_9PEZI</name>
<reference evidence="3" key="2">
    <citation type="submission" date="2023-06" db="EMBL/GenBank/DDBJ databases">
        <authorList>
            <consortium name="Lawrence Berkeley National Laboratory"/>
            <person name="Haridas S."/>
            <person name="Hensen N."/>
            <person name="Bonometti L."/>
            <person name="Westerberg I."/>
            <person name="Brannstrom I.O."/>
            <person name="Guillou S."/>
            <person name="Cros-Aarteil S."/>
            <person name="Calhoun S."/>
            <person name="Kuo A."/>
            <person name="Mondo S."/>
            <person name="Pangilinan J."/>
            <person name="Riley R."/>
            <person name="LaButti K."/>
            <person name="Andreopoulos B."/>
            <person name="Lipzen A."/>
            <person name="Chen C."/>
            <person name="Yanf M."/>
            <person name="Daum C."/>
            <person name="Ng V."/>
            <person name="Clum A."/>
            <person name="Steindorff A."/>
            <person name="Ohm R."/>
            <person name="Martin F."/>
            <person name="Silar P."/>
            <person name="Natvig D."/>
            <person name="Lalanne C."/>
            <person name="Gautier V."/>
            <person name="Ament-velasquez S.L."/>
            <person name="Kruys A."/>
            <person name="Hutchinson M.I."/>
            <person name="Powell A.J."/>
            <person name="Barry K."/>
            <person name="Miller A.N."/>
            <person name="Grigoriev I.V."/>
            <person name="Debuchy R."/>
            <person name="Gladieux P."/>
            <person name="Thoren M.H."/>
            <person name="Johannesson H."/>
        </authorList>
    </citation>
    <scope>NUCLEOTIDE SEQUENCE</scope>
    <source>
        <strain evidence="3">CBS 232.78</strain>
    </source>
</reference>
<keyword evidence="2" id="KW-1133">Transmembrane helix</keyword>
<sequence length="254" mass="28734">MTNALRAELDLNSEYMLRVNGSKTHVAGLLLYTTLLWLLKDAGEGVHKMYKIIQWAYVILPATYIACLLVVSFKCIPFHHQWQINPFPGSKLHVVFWCQPRKVIDQPSPNSCGPSISTLQTIFAMVMNTLTDFYLLAIPAPMRWFSGDYIGILRAASILTLGDIGPAQSSYWSIRELFVSVVLTNMPMVYPLFRICLETGLNIFRGGTKLTTVLVQQQQHQQSEGPRRFSLRPTPPTTDALIASFDMLNPSRRR</sequence>
<keyword evidence="4" id="KW-1185">Reference proteome</keyword>
<evidence type="ECO:0000313" key="4">
    <source>
        <dbReference type="Proteomes" id="UP001285441"/>
    </source>
</evidence>
<evidence type="ECO:0000313" key="3">
    <source>
        <dbReference type="EMBL" id="KAK3391192.1"/>
    </source>
</evidence>
<keyword evidence="2" id="KW-0472">Membrane</keyword>
<feature type="transmembrane region" description="Helical" evidence="2">
    <location>
        <begin position="52"/>
        <end position="73"/>
    </location>
</feature>
<dbReference type="PANTHER" id="PTHR33048:SF2">
    <property type="entry name" value="SRPK"/>
    <property type="match status" value="1"/>
</dbReference>
<dbReference type="PANTHER" id="PTHR33048">
    <property type="entry name" value="PTH11-LIKE INTEGRAL MEMBRANE PROTEIN (AFU_ORTHOLOGUE AFUA_5G11245)"/>
    <property type="match status" value="1"/>
</dbReference>
<protein>
    <recommendedName>
        <fullName evidence="5">Integral membrane protein</fullName>
    </recommendedName>
</protein>
<keyword evidence="2" id="KW-0812">Transmembrane</keyword>
<dbReference type="InterPro" id="IPR052337">
    <property type="entry name" value="SAT4-like"/>
</dbReference>
<dbReference type="AlphaFoldDB" id="A0AAE0U545"/>
<feature type="region of interest" description="Disordered" evidence="1">
    <location>
        <begin position="216"/>
        <end position="237"/>
    </location>
</feature>
<feature type="transmembrane region" description="Helical" evidence="2">
    <location>
        <begin position="24"/>
        <end position="40"/>
    </location>
</feature>